<sequence>MTFTVHIRDCDLRAGLIDEKMRKGPSALRFVPQQIYAKIKYADKDCGRVRMLTNVGWIYYCESPHRDHRGDDHIDKGHYIVWPWAKIAHTIADDMDLVAEYSACASYADGSDPTKVSAVLADINGDASAANAGAALDVNFGMALWLAFAVHAVGIEVYAIHLAYDGEDMKLTYM</sequence>
<name>A0ACB6RTA8_9PLEO</name>
<comment type="caution">
    <text evidence="1">The sequence shown here is derived from an EMBL/GenBank/DDBJ whole genome shotgun (WGS) entry which is preliminary data.</text>
</comment>
<reference evidence="1" key="1">
    <citation type="journal article" date="2020" name="Stud. Mycol.">
        <title>101 Dothideomycetes genomes: a test case for predicting lifestyles and emergence of pathogens.</title>
        <authorList>
            <person name="Haridas S."/>
            <person name="Albert R."/>
            <person name="Binder M."/>
            <person name="Bloem J."/>
            <person name="Labutti K."/>
            <person name="Salamov A."/>
            <person name="Andreopoulos B."/>
            <person name="Baker S."/>
            <person name="Barry K."/>
            <person name="Bills G."/>
            <person name="Bluhm B."/>
            <person name="Cannon C."/>
            <person name="Castanera R."/>
            <person name="Culley D."/>
            <person name="Daum C."/>
            <person name="Ezra D."/>
            <person name="Gonzalez J."/>
            <person name="Henrissat B."/>
            <person name="Kuo A."/>
            <person name="Liang C."/>
            <person name="Lipzen A."/>
            <person name="Lutzoni F."/>
            <person name="Magnuson J."/>
            <person name="Mondo S."/>
            <person name="Nolan M."/>
            <person name="Ohm R."/>
            <person name="Pangilinan J."/>
            <person name="Park H.-J."/>
            <person name="Ramirez L."/>
            <person name="Alfaro M."/>
            <person name="Sun H."/>
            <person name="Tritt A."/>
            <person name="Yoshinaga Y."/>
            <person name="Zwiers L.-H."/>
            <person name="Turgeon B."/>
            <person name="Goodwin S."/>
            <person name="Spatafora J."/>
            <person name="Crous P."/>
            <person name="Grigoriev I."/>
        </authorList>
    </citation>
    <scope>NUCLEOTIDE SEQUENCE</scope>
    <source>
        <strain evidence="1">CBS 525.71</strain>
    </source>
</reference>
<evidence type="ECO:0000313" key="2">
    <source>
        <dbReference type="Proteomes" id="UP000799754"/>
    </source>
</evidence>
<dbReference type="Proteomes" id="UP000799754">
    <property type="component" value="Unassembled WGS sequence"/>
</dbReference>
<accession>A0ACB6RTA8</accession>
<dbReference type="EMBL" id="MU006728">
    <property type="protein sequence ID" value="KAF2624932.1"/>
    <property type="molecule type" value="Genomic_DNA"/>
</dbReference>
<evidence type="ECO:0000313" key="1">
    <source>
        <dbReference type="EMBL" id="KAF2624932.1"/>
    </source>
</evidence>
<keyword evidence="2" id="KW-1185">Reference proteome</keyword>
<protein>
    <submittedName>
        <fullName evidence="1">Uncharacterized protein</fullName>
    </submittedName>
</protein>
<proteinExistence type="predicted"/>
<organism evidence="1 2">
    <name type="scientific">Macroventuria anomochaeta</name>
    <dbReference type="NCBI Taxonomy" id="301207"/>
    <lineage>
        <taxon>Eukaryota</taxon>
        <taxon>Fungi</taxon>
        <taxon>Dikarya</taxon>
        <taxon>Ascomycota</taxon>
        <taxon>Pezizomycotina</taxon>
        <taxon>Dothideomycetes</taxon>
        <taxon>Pleosporomycetidae</taxon>
        <taxon>Pleosporales</taxon>
        <taxon>Pleosporineae</taxon>
        <taxon>Didymellaceae</taxon>
        <taxon>Macroventuria</taxon>
    </lineage>
</organism>
<gene>
    <name evidence="1" type="ORF">BU25DRAFT_493254</name>
</gene>